<accession>A0ABR0KET9</accession>
<reference evidence="1 2" key="1">
    <citation type="submission" date="2023-08" db="EMBL/GenBank/DDBJ databases">
        <title>Black Yeasts Isolated from many extreme environments.</title>
        <authorList>
            <person name="Coleine C."/>
            <person name="Stajich J.E."/>
            <person name="Selbmann L."/>
        </authorList>
    </citation>
    <scope>NUCLEOTIDE SEQUENCE [LARGE SCALE GENOMIC DNA]</scope>
    <source>
        <strain evidence="1 2">CCFEE 5885</strain>
    </source>
</reference>
<evidence type="ECO:0000313" key="1">
    <source>
        <dbReference type="EMBL" id="KAK5094688.1"/>
    </source>
</evidence>
<sequence>MDTAYEDSSLTDASKKELTVQALQVFIMANTETFSTIVHRSGRIGCRLCRGLHFDRKYDYIPDPALEVSLQGHTTDVHPSVGDWGSLGYLWGHRTILDDGSKFVEPMNTYQNTGSMNSQERLLAPPYEDHDMTPPLSTTQHGFPPMTVDPSALLTLPTSIPATNGLNIPQLQPLRIHILQHWLGQAALIYQTKLGAFERKTKEGMYGPFLQQLMQQAFDGHAADDTGPLKSREDQMLDMIDYLLYLRKLVLEEPGDPLMLMINE</sequence>
<name>A0ABR0KET9_9EURO</name>
<comment type="caution">
    <text evidence="1">The sequence shown here is derived from an EMBL/GenBank/DDBJ whole genome shotgun (WGS) entry which is preliminary data.</text>
</comment>
<dbReference type="EMBL" id="JAVRRG010000032">
    <property type="protein sequence ID" value="KAK5094688.1"/>
    <property type="molecule type" value="Genomic_DNA"/>
</dbReference>
<keyword evidence="2" id="KW-1185">Reference proteome</keyword>
<evidence type="ECO:0000313" key="2">
    <source>
        <dbReference type="Proteomes" id="UP001345013"/>
    </source>
</evidence>
<dbReference type="Proteomes" id="UP001345013">
    <property type="component" value="Unassembled WGS sequence"/>
</dbReference>
<protein>
    <submittedName>
        <fullName evidence="1">Uncharacterized protein</fullName>
    </submittedName>
</protein>
<organism evidence="1 2">
    <name type="scientific">Lithohypha guttulata</name>
    <dbReference type="NCBI Taxonomy" id="1690604"/>
    <lineage>
        <taxon>Eukaryota</taxon>
        <taxon>Fungi</taxon>
        <taxon>Dikarya</taxon>
        <taxon>Ascomycota</taxon>
        <taxon>Pezizomycotina</taxon>
        <taxon>Eurotiomycetes</taxon>
        <taxon>Chaetothyriomycetidae</taxon>
        <taxon>Chaetothyriales</taxon>
        <taxon>Trichomeriaceae</taxon>
        <taxon>Lithohypha</taxon>
    </lineage>
</organism>
<proteinExistence type="predicted"/>
<gene>
    <name evidence="1" type="ORF">LTR24_003388</name>
</gene>